<accession>A0A914HN78</accession>
<evidence type="ECO:0000313" key="1">
    <source>
        <dbReference type="Proteomes" id="UP000887572"/>
    </source>
</evidence>
<protein>
    <submittedName>
        <fullName evidence="2">Uncharacterized protein</fullName>
    </submittedName>
</protein>
<reference evidence="2" key="1">
    <citation type="submission" date="2022-11" db="UniProtKB">
        <authorList>
            <consortium name="WormBaseParasite"/>
        </authorList>
    </citation>
    <scope>IDENTIFICATION</scope>
</reference>
<dbReference type="PANTHER" id="PTHR47241">
    <property type="entry name" value="FINGER PROTEIN, PUTATIVE-RELATED"/>
    <property type="match status" value="1"/>
</dbReference>
<dbReference type="SUPFAM" id="SSF140996">
    <property type="entry name" value="Hermes dimerisation domain"/>
    <property type="match status" value="1"/>
</dbReference>
<organism evidence="1 2">
    <name type="scientific">Globodera rostochiensis</name>
    <name type="common">Golden nematode worm</name>
    <name type="synonym">Heterodera rostochiensis</name>
    <dbReference type="NCBI Taxonomy" id="31243"/>
    <lineage>
        <taxon>Eukaryota</taxon>
        <taxon>Metazoa</taxon>
        <taxon>Ecdysozoa</taxon>
        <taxon>Nematoda</taxon>
        <taxon>Chromadorea</taxon>
        <taxon>Rhabditida</taxon>
        <taxon>Tylenchina</taxon>
        <taxon>Tylenchomorpha</taxon>
        <taxon>Tylenchoidea</taxon>
        <taxon>Heteroderidae</taxon>
        <taxon>Heteroderinae</taxon>
        <taxon>Globodera</taxon>
    </lineage>
</organism>
<name>A0A914HN78_GLORO</name>
<proteinExistence type="predicted"/>
<sequence>MIVKRMFSATVTSNSSLSKFAKSDPGISSQLTIEKSFAQLKPDGEMTMKIDQAIYSLVCTAGLPFSFVEEPGLRNLLKIMAPHYKIRGRNFFTNESLPRHYDLMLRKVKNEIAVTEFVTIAVDSWLLETA</sequence>
<dbReference type="GO" id="GO:0005634">
    <property type="term" value="C:nucleus"/>
    <property type="evidence" value="ECO:0007669"/>
    <property type="project" value="TreeGrafter"/>
</dbReference>
<dbReference type="AlphaFoldDB" id="A0A914HN78"/>
<evidence type="ECO:0000313" key="2">
    <source>
        <dbReference type="WBParaSite" id="Gr19_v10_g3064.t1"/>
    </source>
</evidence>
<dbReference type="Proteomes" id="UP000887572">
    <property type="component" value="Unplaced"/>
</dbReference>
<keyword evidence="1" id="KW-1185">Reference proteome</keyword>
<dbReference type="PANTHER" id="PTHR47241:SF1">
    <property type="entry name" value="BED-TYPE DOMAIN-CONTAINING PROTEIN"/>
    <property type="match status" value="1"/>
</dbReference>
<dbReference type="InterPro" id="IPR052865">
    <property type="entry name" value="Zinc_finger_BED"/>
</dbReference>
<dbReference type="WBParaSite" id="Gr19_v10_g3064.t1">
    <property type="protein sequence ID" value="Gr19_v10_g3064.t1"/>
    <property type="gene ID" value="Gr19_v10_g3064"/>
</dbReference>